<comment type="caution">
    <text evidence="2">The sequence shown here is derived from an EMBL/GenBank/DDBJ whole genome shotgun (WGS) entry which is preliminary data.</text>
</comment>
<feature type="region of interest" description="Disordered" evidence="1">
    <location>
        <begin position="1"/>
        <end position="39"/>
    </location>
</feature>
<dbReference type="Proteomes" id="UP001152622">
    <property type="component" value="Chromosome 1"/>
</dbReference>
<protein>
    <submittedName>
        <fullName evidence="2">Uncharacterized protein</fullName>
    </submittedName>
</protein>
<sequence length="119" mass="12687">MSNPQGAPKCAALKVYPTLPPHHSHNRGRVSGGYETERRNSSLAPHIIALQAPRLAVPPPGTHTAGLNDGLSSDPIIWITVASSPRLTPQRYAAKANPQGSRTERRSSSIPTPPLCLSK</sequence>
<dbReference type="AlphaFoldDB" id="A0A9Q1JDS9"/>
<evidence type="ECO:0000313" key="3">
    <source>
        <dbReference type="Proteomes" id="UP001152622"/>
    </source>
</evidence>
<evidence type="ECO:0000256" key="1">
    <source>
        <dbReference type="SAM" id="MobiDB-lite"/>
    </source>
</evidence>
<gene>
    <name evidence="2" type="ORF">SKAU_G00014170</name>
</gene>
<dbReference type="EMBL" id="JAINUF010000001">
    <property type="protein sequence ID" value="KAJ8380639.1"/>
    <property type="molecule type" value="Genomic_DNA"/>
</dbReference>
<accession>A0A9Q1JDS9</accession>
<name>A0A9Q1JDS9_SYNKA</name>
<keyword evidence="3" id="KW-1185">Reference proteome</keyword>
<organism evidence="2 3">
    <name type="scientific">Synaphobranchus kaupii</name>
    <name type="common">Kaup's arrowtooth eel</name>
    <dbReference type="NCBI Taxonomy" id="118154"/>
    <lineage>
        <taxon>Eukaryota</taxon>
        <taxon>Metazoa</taxon>
        <taxon>Chordata</taxon>
        <taxon>Craniata</taxon>
        <taxon>Vertebrata</taxon>
        <taxon>Euteleostomi</taxon>
        <taxon>Actinopterygii</taxon>
        <taxon>Neopterygii</taxon>
        <taxon>Teleostei</taxon>
        <taxon>Anguilliformes</taxon>
        <taxon>Synaphobranchidae</taxon>
        <taxon>Synaphobranchus</taxon>
    </lineage>
</organism>
<reference evidence="2" key="1">
    <citation type="journal article" date="2023" name="Science">
        <title>Genome structures resolve the early diversification of teleost fishes.</title>
        <authorList>
            <person name="Parey E."/>
            <person name="Louis A."/>
            <person name="Montfort J."/>
            <person name="Bouchez O."/>
            <person name="Roques C."/>
            <person name="Iampietro C."/>
            <person name="Lluch J."/>
            <person name="Castinel A."/>
            <person name="Donnadieu C."/>
            <person name="Desvignes T."/>
            <person name="Floi Bucao C."/>
            <person name="Jouanno E."/>
            <person name="Wen M."/>
            <person name="Mejri S."/>
            <person name="Dirks R."/>
            <person name="Jansen H."/>
            <person name="Henkel C."/>
            <person name="Chen W.J."/>
            <person name="Zahm M."/>
            <person name="Cabau C."/>
            <person name="Klopp C."/>
            <person name="Thompson A.W."/>
            <person name="Robinson-Rechavi M."/>
            <person name="Braasch I."/>
            <person name="Lecointre G."/>
            <person name="Bobe J."/>
            <person name="Postlethwait J.H."/>
            <person name="Berthelot C."/>
            <person name="Roest Crollius H."/>
            <person name="Guiguen Y."/>
        </authorList>
    </citation>
    <scope>NUCLEOTIDE SEQUENCE</scope>
    <source>
        <strain evidence="2">WJC10195</strain>
    </source>
</reference>
<evidence type="ECO:0000313" key="2">
    <source>
        <dbReference type="EMBL" id="KAJ8380639.1"/>
    </source>
</evidence>
<feature type="region of interest" description="Disordered" evidence="1">
    <location>
        <begin position="88"/>
        <end position="119"/>
    </location>
</feature>
<proteinExistence type="predicted"/>